<evidence type="ECO:0000313" key="4">
    <source>
        <dbReference type="Proteomes" id="UP000638560"/>
    </source>
</evidence>
<name>A0ABS0H6Q4_9ACTN</name>
<dbReference type="EMBL" id="JADPUN010000322">
    <property type="protein sequence ID" value="MBF9134148.1"/>
    <property type="molecule type" value="Genomic_DNA"/>
</dbReference>
<dbReference type="Gene3D" id="3.40.710.10">
    <property type="entry name" value="DD-peptidase/beta-lactamase superfamily"/>
    <property type="match status" value="1"/>
</dbReference>
<dbReference type="PANTHER" id="PTHR43319">
    <property type="entry name" value="BETA-LACTAMASE-RELATED"/>
    <property type="match status" value="1"/>
</dbReference>
<dbReference type="RefSeq" id="WP_196205629.1">
    <property type="nucleotide sequence ID" value="NZ_JADPUN010000322.1"/>
</dbReference>
<dbReference type="InterPro" id="IPR001466">
    <property type="entry name" value="Beta-lactam-related"/>
</dbReference>
<dbReference type="InterPro" id="IPR012338">
    <property type="entry name" value="Beta-lactam/transpept-like"/>
</dbReference>
<protein>
    <submittedName>
        <fullName evidence="3">Beta-lactamase family protein</fullName>
    </submittedName>
</protein>
<evidence type="ECO:0000313" key="3">
    <source>
        <dbReference type="EMBL" id="MBF9134148.1"/>
    </source>
</evidence>
<organism evidence="3 4">
    <name type="scientific">Plantactinospora alkalitolerans</name>
    <dbReference type="NCBI Taxonomy" id="2789879"/>
    <lineage>
        <taxon>Bacteria</taxon>
        <taxon>Bacillati</taxon>
        <taxon>Actinomycetota</taxon>
        <taxon>Actinomycetes</taxon>
        <taxon>Micromonosporales</taxon>
        <taxon>Micromonosporaceae</taxon>
        <taxon>Plantactinospora</taxon>
    </lineage>
</organism>
<gene>
    <name evidence="3" type="ORF">I0C86_35205</name>
</gene>
<keyword evidence="4" id="KW-1185">Reference proteome</keyword>
<comment type="caution">
    <text evidence="3">The sequence shown here is derived from an EMBL/GenBank/DDBJ whole genome shotgun (WGS) entry which is preliminary data.</text>
</comment>
<feature type="compositionally biased region" description="Low complexity" evidence="1">
    <location>
        <begin position="31"/>
        <end position="53"/>
    </location>
</feature>
<feature type="region of interest" description="Disordered" evidence="1">
    <location>
        <begin position="25"/>
        <end position="68"/>
    </location>
</feature>
<dbReference type="PANTHER" id="PTHR43319:SF3">
    <property type="entry name" value="BETA-LACTAMASE-RELATED DOMAIN-CONTAINING PROTEIN"/>
    <property type="match status" value="1"/>
</dbReference>
<accession>A0ABS0H6Q4</accession>
<dbReference type="Proteomes" id="UP000638560">
    <property type="component" value="Unassembled WGS sequence"/>
</dbReference>
<feature type="domain" description="Beta-lactamase-related" evidence="2">
    <location>
        <begin position="70"/>
        <end position="396"/>
    </location>
</feature>
<reference evidence="3 4" key="1">
    <citation type="submission" date="2020-11" db="EMBL/GenBank/DDBJ databases">
        <title>A novel isolate from a Black sea contaminated sediment with potential to produce alkanes: Plantactinospora alkalitolerans sp. nov.</title>
        <authorList>
            <person name="Carro L."/>
            <person name="Veyisoglu A."/>
            <person name="Guven K."/>
            <person name="Schumann P."/>
            <person name="Klenk H.-P."/>
            <person name="Sahin N."/>
        </authorList>
    </citation>
    <scope>NUCLEOTIDE SEQUENCE [LARGE SCALE GENOMIC DNA]</scope>
    <source>
        <strain evidence="3 4">S1510</strain>
    </source>
</reference>
<dbReference type="SUPFAM" id="SSF56601">
    <property type="entry name" value="beta-lactamase/transpeptidase-like"/>
    <property type="match status" value="1"/>
</dbReference>
<dbReference type="Pfam" id="PF00144">
    <property type="entry name" value="Beta-lactamase"/>
    <property type="match status" value="1"/>
</dbReference>
<evidence type="ECO:0000256" key="1">
    <source>
        <dbReference type="SAM" id="MobiDB-lite"/>
    </source>
</evidence>
<sequence length="421" mass="44249">MIGTCEPRFDRVRDVFAASFAGPLSGGPAQDASPAGDPAHGAGPADDPAHGASLADDASRGAGPADDLAESGASFAVWHQGRPVLDLVGGWRDPGRTRPWTPDTLVNVYSAGKPIAALCVLLLVERGRIGLDDPIVRHWAEFRSADTTVRHALSHTAGLPVFPVRRPAEAFADWPLLVADLAGAEPLWPAGTVAAEHALSYGHLLGELVRRVDGRSIGQFLADEIARPWRLDLHVGLGPADQARCAELGYGVPDWPVSARGAAGSLRARALGNPAGCLDLAVLNSPLWRGAEIPAVNLHATASGLARLYAALLGGGTLDGIRLFSAELVAELTRVQYAGTDLLLERPTRWTLGMQYEDDGSWGMSGIGGSTAYADPARNYTFAYATRQLAGFDRVEMLITALHACLDDPTGSGSSNPTVVE</sequence>
<dbReference type="InterPro" id="IPR052907">
    <property type="entry name" value="Beta-lactamase/esterase"/>
</dbReference>
<proteinExistence type="predicted"/>
<evidence type="ECO:0000259" key="2">
    <source>
        <dbReference type="Pfam" id="PF00144"/>
    </source>
</evidence>